<protein>
    <submittedName>
        <fullName evidence="3">E3 ubiquitin-protein ligase TRIM21-like isoform X1</fullName>
    </submittedName>
</protein>
<dbReference type="Proteomes" id="UP001279410">
    <property type="component" value="Unassembled WGS sequence"/>
</dbReference>
<dbReference type="PRINTS" id="PR01407">
    <property type="entry name" value="BUTYPHLNCDUF"/>
</dbReference>
<dbReference type="InterPro" id="IPR043136">
    <property type="entry name" value="B30.2/SPRY_sf"/>
</dbReference>
<dbReference type="Gene3D" id="2.60.120.920">
    <property type="match status" value="1"/>
</dbReference>
<accession>A0AAD3QW95</accession>
<dbReference type="Gene3D" id="1.10.533.10">
    <property type="entry name" value="Death Domain, Fas"/>
    <property type="match status" value="1"/>
</dbReference>
<dbReference type="SMART" id="SM01289">
    <property type="entry name" value="PYRIN"/>
    <property type="match status" value="1"/>
</dbReference>
<dbReference type="PANTHER" id="PTHR24103">
    <property type="entry name" value="E3 UBIQUITIN-PROTEIN LIGASE TRIM"/>
    <property type="match status" value="1"/>
</dbReference>
<dbReference type="SMART" id="SM00449">
    <property type="entry name" value="SPRY"/>
    <property type="match status" value="1"/>
</dbReference>
<evidence type="ECO:0000259" key="2">
    <source>
        <dbReference type="PROSITE" id="PS50824"/>
    </source>
</evidence>
<evidence type="ECO:0000259" key="1">
    <source>
        <dbReference type="PROSITE" id="PS50188"/>
    </source>
</evidence>
<feature type="domain" description="Pyrin" evidence="2">
    <location>
        <begin position="1"/>
        <end position="91"/>
    </location>
</feature>
<evidence type="ECO:0000313" key="3">
    <source>
        <dbReference type="EMBL" id="GLD45795.1"/>
    </source>
</evidence>
<organism evidence="3 4">
    <name type="scientific">Lates japonicus</name>
    <name type="common">Japanese lates</name>
    <dbReference type="NCBI Taxonomy" id="270547"/>
    <lineage>
        <taxon>Eukaryota</taxon>
        <taxon>Metazoa</taxon>
        <taxon>Chordata</taxon>
        <taxon>Craniata</taxon>
        <taxon>Vertebrata</taxon>
        <taxon>Euteleostomi</taxon>
        <taxon>Actinopterygii</taxon>
        <taxon>Neopterygii</taxon>
        <taxon>Teleostei</taxon>
        <taxon>Neoteleostei</taxon>
        <taxon>Acanthomorphata</taxon>
        <taxon>Carangaria</taxon>
        <taxon>Carangaria incertae sedis</taxon>
        <taxon>Centropomidae</taxon>
        <taxon>Lates</taxon>
    </lineage>
</organism>
<dbReference type="EMBL" id="BRZM01003134">
    <property type="protein sequence ID" value="GLD45795.1"/>
    <property type="molecule type" value="Genomic_DNA"/>
</dbReference>
<dbReference type="FunFam" id="2.60.120.920:FF:000004">
    <property type="entry name" value="Butyrophilin subfamily 1 member A1"/>
    <property type="match status" value="1"/>
</dbReference>
<dbReference type="Pfam" id="PF13765">
    <property type="entry name" value="PRY"/>
    <property type="match status" value="1"/>
</dbReference>
<dbReference type="PROSITE" id="PS50188">
    <property type="entry name" value="B302_SPRY"/>
    <property type="match status" value="1"/>
</dbReference>
<dbReference type="AlphaFoldDB" id="A0AAD3QW95"/>
<dbReference type="PROSITE" id="PS50824">
    <property type="entry name" value="DAPIN"/>
    <property type="match status" value="1"/>
</dbReference>
<dbReference type="InterPro" id="IPR003877">
    <property type="entry name" value="SPRY_dom"/>
</dbReference>
<evidence type="ECO:0000313" key="4">
    <source>
        <dbReference type="Proteomes" id="UP001279410"/>
    </source>
</evidence>
<dbReference type="InterPro" id="IPR001870">
    <property type="entry name" value="B30.2/SPRY"/>
</dbReference>
<dbReference type="CDD" id="cd08321">
    <property type="entry name" value="Pyrin_ASC-like"/>
    <property type="match status" value="1"/>
</dbReference>
<dbReference type="SMART" id="SM00589">
    <property type="entry name" value="PRY"/>
    <property type="match status" value="1"/>
</dbReference>
<dbReference type="InterPro" id="IPR003879">
    <property type="entry name" value="Butyrophylin_SPRY"/>
</dbReference>
<dbReference type="InterPro" id="IPR013320">
    <property type="entry name" value="ConA-like_dom_sf"/>
</dbReference>
<dbReference type="Pfam" id="PF02758">
    <property type="entry name" value="PYRIN"/>
    <property type="match status" value="1"/>
</dbReference>
<gene>
    <name evidence="3" type="ORF">AKAME5_002694700</name>
</gene>
<keyword evidence="4" id="KW-1185">Reference proteome</keyword>
<sequence length="318" mass="36701">MAKLEEKLWNILQELGQEEFKRFKWFLKKDGILEDFPGIPWAQLENAERQDTVDLMVQKYQDSGAQKVTLKVLEKLNRNDLVQHLQNSSLRPKDLKTLNVSAWTEGYSKKKAELKWVQQFAVEVTLDRNTAHPNLLLSDDGKQVHHGDVRRNLPDNPQRFYSCVNVLGKQSFSSGKFYYEVQVKGKTAWTLGVASESVDRKGQITLSPKNGFWTLWLRNGDEYVANDKRPVHLSLENHPQMVGLFLDYEEGLVSFYDVNAADLLYSFTDCSFTEKIYPYFSPCTNDNGRNSAPLIISPVKHQLNLETQDLSDQEEDYE</sequence>
<reference evidence="3" key="1">
    <citation type="submission" date="2022-08" db="EMBL/GenBank/DDBJ databases">
        <title>Genome sequencing of akame (Lates japonicus).</title>
        <authorList>
            <person name="Hashiguchi Y."/>
            <person name="Takahashi H."/>
        </authorList>
    </citation>
    <scope>NUCLEOTIDE SEQUENCE</scope>
    <source>
        <strain evidence="3">Kochi</strain>
    </source>
</reference>
<name>A0AAD3QW95_LATJO</name>
<dbReference type="InterPro" id="IPR011029">
    <property type="entry name" value="DEATH-like_dom_sf"/>
</dbReference>
<proteinExistence type="predicted"/>
<dbReference type="CDD" id="cd13733">
    <property type="entry name" value="SPRY_PRY_C-I_1"/>
    <property type="match status" value="1"/>
</dbReference>
<dbReference type="InterPro" id="IPR006574">
    <property type="entry name" value="PRY"/>
</dbReference>
<dbReference type="SUPFAM" id="SSF47986">
    <property type="entry name" value="DEATH domain"/>
    <property type="match status" value="1"/>
</dbReference>
<comment type="caution">
    <text evidence="3">The sequence shown here is derived from an EMBL/GenBank/DDBJ whole genome shotgun (WGS) entry which is preliminary data.</text>
</comment>
<dbReference type="InterPro" id="IPR004020">
    <property type="entry name" value="DAPIN"/>
</dbReference>
<feature type="domain" description="B30.2/SPRY" evidence="1">
    <location>
        <begin position="104"/>
        <end position="301"/>
    </location>
</feature>
<dbReference type="SUPFAM" id="SSF49899">
    <property type="entry name" value="Concanavalin A-like lectins/glucanases"/>
    <property type="match status" value="1"/>
</dbReference>
<dbReference type="InterPro" id="IPR050143">
    <property type="entry name" value="TRIM/RBCC"/>
</dbReference>
<dbReference type="Pfam" id="PF00622">
    <property type="entry name" value="SPRY"/>
    <property type="match status" value="1"/>
</dbReference>